<dbReference type="RefSeq" id="WP_097046115.1">
    <property type="nucleotide sequence ID" value="NZ_OBEH01000003.1"/>
</dbReference>
<feature type="region of interest" description="Interaction with substrate tRNA" evidence="10">
    <location>
        <begin position="36"/>
        <end position="39"/>
    </location>
</feature>
<comment type="catalytic activity">
    <reaction evidence="9 10 11">
        <text>adenosine(37) in tRNA + dimethylallyl diphosphate = N(6)-dimethylallyladenosine(37) in tRNA + diphosphate</text>
        <dbReference type="Rhea" id="RHEA:26482"/>
        <dbReference type="Rhea" id="RHEA-COMP:10162"/>
        <dbReference type="Rhea" id="RHEA-COMP:10375"/>
        <dbReference type="ChEBI" id="CHEBI:33019"/>
        <dbReference type="ChEBI" id="CHEBI:57623"/>
        <dbReference type="ChEBI" id="CHEBI:74411"/>
        <dbReference type="ChEBI" id="CHEBI:74415"/>
        <dbReference type="EC" id="2.5.1.75"/>
    </reaction>
</comment>
<keyword evidence="8 10" id="KW-0460">Magnesium</keyword>
<proteinExistence type="inferred from homology"/>
<dbReference type="NCBIfam" id="TIGR00174">
    <property type="entry name" value="miaA"/>
    <property type="match status" value="1"/>
</dbReference>
<organism evidence="14 15">
    <name type="scientific">Flagellimonas pacifica</name>
    <dbReference type="NCBI Taxonomy" id="1247520"/>
    <lineage>
        <taxon>Bacteria</taxon>
        <taxon>Pseudomonadati</taxon>
        <taxon>Bacteroidota</taxon>
        <taxon>Flavobacteriia</taxon>
        <taxon>Flavobacteriales</taxon>
        <taxon>Flavobacteriaceae</taxon>
        <taxon>Flagellimonas</taxon>
    </lineage>
</organism>
<dbReference type="Gene3D" id="3.40.50.300">
    <property type="entry name" value="P-loop containing nucleotide triphosphate hydrolases"/>
    <property type="match status" value="1"/>
</dbReference>
<dbReference type="PANTHER" id="PTHR11088">
    <property type="entry name" value="TRNA DIMETHYLALLYLTRANSFERASE"/>
    <property type="match status" value="1"/>
</dbReference>
<dbReference type="AlphaFoldDB" id="A0A285MU02"/>
<keyword evidence="6 10" id="KW-0547">Nucleotide-binding</keyword>
<evidence type="ECO:0000256" key="2">
    <source>
        <dbReference type="ARBA" id="ARBA00003213"/>
    </source>
</evidence>
<evidence type="ECO:0000256" key="1">
    <source>
        <dbReference type="ARBA" id="ARBA00001946"/>
    </source>
</evidence>
<evidence type="ECO:0000256" key="9">
    <source>
        <dbReference type="ARBA" id="ARBA00049563"/>
    </source>
</evidence>
<gene>
    <name evidence="10" type="primary">miaA</name>
    <name evidence="14" type="ORF">SAMN06265377_2504</name>
</gene>
<keyword evidence="15" id="KW-1185">Reference proteome</keyword>
<evidence type="ECO:0000256" key="10">
    <source>
        <dbReference type="HAMAP-Rule" id="MF_00185"/>
    </source>
</evidence>
<dbReference type="HAMAP" id="MF_00185">
    <property type="entry name" value="IPP_trans"/>
    <property type="match status" value="1"/>
</dbReference>
<comment type="subunit">
    <text evidence="10">Monomer.</text>
</comment>
<evidence type="ECO:0000256" key="4">
    <source>
        <dbReference type="ARBA" id="ARBA00022679"/>
    </source>
</evidence>
<protein>
    <recommendedName>
        <fullName evidence="10">tRNA dimethylallyltransferase</fullName>
        <ecNumber evidence="10">2.5.1.75</ecNumber>
    </recommendedName>
    <alternativeName>
        <fullName evidence="10">Dimethylallyl diphosphate:tRNA dimethylallyltransferase</fullName>
        <shortName evidence="10">DMAPP:tRNA dimethylallyltransferase</shortName>
        <shortName evidence="10">DMATase</shortName>
    </alternativeName>
    <alternativeName>
        <fullName evidence="10">Isopentenyl-diphosphate:tRNA isopentenyltransferase</fullName>
        <shortName evidence="10">IPP transferase</shortName>
        <shortName evidence="10">IPPT</shortName>
        <shortName evidence="10">IPTase</shortName>
    </alternativeName>
</protein>
<dbReference type="Pfam" id="PF01715">
    <property type="entry name" value="IPPT"/>
    <property type="match status" value="1"/>
</dbReference>
<dbReference type="GO" id="GO:0006400">
    <property type="term" value="P:tRNA modification"/>
    <property type="evidence" value="ECO:0007669"/>
    <property type="project" value="TreeGrafter"/>
</dbReference>
<dbReference type="EMBL" id="OBEH01000003">
    <property type="protein sequence ID" value="SNZ00679.1"/>
    <property type="molecule type" value="Genomic_DNA"/>
</dbReference>
<dbReference type="GO" id="GO:0005524">
    <property type="term" value="F:ATP binding"/>
    <property type="evidence" value="ECO:0007669"/>
    <property type="project" value="UniProtKB-UniRule"/>
</dbReference>
<name>A0A285MU02_9FLAO</name>
<feature type="site" description="Interaction with substrate tRNA" evidence="10">
    <location>
        <position position="124"/>
    </location>
</feature>
<dbReference type="GO" id="GO:0052381">
    <property type="term" value="F:tRNA dimethylallyltransferase activity"/>
    <property type="evidence" value="ECO:0007669"/>
    <property type="project" value="UniProtKB-UniRule"/>
</dbReference>
<dbReference type="InterPro" id="IPR018022">
    <property type="entry name" value="IPT"/>
</dbReference>
<dbReference type="Gene3D" id="1.10.20.140">
    <property type="match status" value="1"/>
</dbReference>
<comment type="caution">
    <text evidence="10">Lacks conserved residue(s) required for the propagation of feature annotation.</text>
</comment>
<keyword evidence="5 10" id="KW-0819">tRNA processing</keyword>
<evidence type="ECO:0000256" key="3">
    <source>
        <dbReference type="ARBA" id="ARBA00005842"/>
    </source>
</evidence>
<evidence type="ECO:0000256" key="8">
    <source>
        <dbReference type="ARBA" id="ARBA00022842"/>
    </source>
</evidence>
<comment type="cofactor">
    <cofactor evidence="1 10">
        <name>Mg(2+)</name>
        <dbReference type="ChEBI" id="CHEBI:18420"/>
    </cofactor>
</comment>
<evidence type="ECO:0000313" key="15">
    <source>
        <dbReference type="Proteomes" id="UP000219048"/>
    </source>
</evidence>
<evidence type="ECO:0000256" key="6">
    <source>
        <dbReference type="ARBA" id="ARBA00022741"/>
    </source>
</evidence>
<evidence type="ECO:0000256" key="11">
    <source>
        <dbReference type="RuleBase" id="RU003783"/>
    </source>
</evidence>
<dbReference type="InterPro" id="IPR039657">
    <property type="entry name" value="Dimethylallyltransferase"/>
</dbReference>
<dbReference type="SUPFAM" id="SSF52540">
    <property type="entry name" value="P-loop containing nucleoside triphosphate hydrolases"/>
    <property type="match status" value="2"/>
</dbReference>
<evidence type="ECO:0000256" key="5">
    <source>
        <dbReference type="ARBA" id="ARBA00022694"/>
    </source>
</evidence>
<sequence length="307" mass="35592">MSSKILIAVVGPTAIGKTKLGIDLAKHFQTEIISADSRQFFKEMNIGTAVPSTEELNTVTHHFIQHKSISEPYSVGDFEKDAIELLDILFQKQDVVVMVGGSGLYVDAVVHGLDEFPKVDSKLRESLNQKFKEEGLSYLQEELRSRDLEYYNIVDIENPHRLIRALEVCIATNQPFSSFLNQKKKERTFNTLYIGIEADREVIYDRINLRVDLMMEADLLEEAKKLYPHRNLNALQTVGYRELFEYLEGNFTLDFAISEIKKNTRRFAKRQLTWLRKNQNILWVKHDENMDEILKKITHHLETDNNG</sequence>
<evidence type="ECO:0000313" key="14">
    <source>
        <dbReference type="EMBL" id="SNZ00679.1"/>
    </source>
</evidence>
<comment type="function">
    <text evidence="2 10 12">Catalyzes the transfer of a dimethylallyl group onto the adenine at position 37 in tRNAs that read codons beginning with uridine, leading to the formation of N6-(dimethylallyl)adenosine (i(6)A).</text>
</comment>
<evidence type="ECO:0000256" key="13">
    <source>
        <dbReference type="RuleBase" id="RU003785"/>
    </source>
</evidence>
<keyword evidence="7 10" id="KW-0067">ATP-binding</keyword>
<feature type="binding site" evidence="10">
    <location>
        <begin position="13"/>
        <end position="18"/>
    </location>
    <ligand>
        <name>substrate</name>
    </ligand>
</feature>
<evidence type="ECO:0000256" key="7">
    <source>
        <dbReference type="ARBA" id="ARBA00022840"/>
    </source>
</evidence>
<dbReference type="OrthoDB" id="9776390at2"/>
<dbReference type="InterPro" id="IPR027417">
    <property type="entry name" value="P-loop_NTPase"/>
</dbReference>
<dbReference type="PANTHER" id="PTHR11088:SF60">
    <property type="entry name" value="TRNA DIMETHYLALLYLTRANSFERASE"/>
    <property type="match status" value="1"/>
</dbReference>
<feature type="binding site" evidence="10">
    <location>
        <begin position="11"/>
        <end position="18"/>
    </location>
    <ligand>
        <name>ATP</name>
        <dbReference type="ChEBI" id="CHEBI:30616"/>
    </ligand>
</feature>
<accession>A0A285MU02</accession>
<comment type="similarity">
    <text evidence="3 10 13">Belongs to the IPP transferase family.</text>
</comment>
<feature type="site" description="Interaction with substrate tRNA" evidence="10">
    <location>
        <position position="102"/>
    </location>
</feature>
<dbReference type="EC" id="2.5.1.75" evidence="10"/>
<evidence type="ECO:0000256" key="12">
    <source>
        <dbReference type="RuleBase" id="RU003784"/>
    </source>
</evidence>
<keyword evidence="4 10" id="KW-0808">Transferase</keyword>
<reference evidence="15" key="1">
    <citation type="submission" date="2017-09" db="EMBL/GenBank/DDBJ databases">
        <authorList>
            <person name="Varghese N."/>
            <person name="Submissions S."/>
        </authorList>
    </citation>
    <scope>NUCLEOTIDE SEQUENCE [LARGE SCALE GENOMIC DNA]</scope>
    <source>
        <strain evidence="15">DSM 25885</strain>
    </source>
</reference>
<dbReference type="Proteomes" id="UP000219048">
    <property type="component" value="Unassembled WGS sequence"/>
</dbReference>